<dbReference type="OrthoDB" id="2054296at2"/>
<name>V7IBC5_9CLOT</name>
<evidence type="ECO:0000313" key="3">
    <source>
        <dbReference type="EMBL" id="ETA82167.1"/>
    </source>
</evidence>
<comment type="caution">
    <text evidence="3">The sequence shown here is derived from an EMBL/GenBank/DDBJ whole genome shotgun (WGS) entry which is preliminary data.</text>
</comment>
<dbReference type="Proteomes" id="UP000017747">
    <property type="component" value="Unassembled WGS sequence"/>
</dbReference>
<dbReference type="eggNOG" id="COG0715">
    <property type="taxonomic scope" value="Bacteria"/>
</dbReference>
<protein>
    <recommendedName>
        <fullName evidence="2">SsuA/THI5-like domain-containing protein</fullName>
    </recommendedName>
</protein>
<evidence type="ECO:0000259" key="2">
    <source>
        <dbReference type="Pfam" id="PF09084"/>
    </source>
</evidence>
<dbReference type="AlphaFoldDB" id="V7IBC5"/>
<dbReference type="Gene3D" id="3.40.190.10">
    <property type="entry name" value="Periplasmic binding protein-like II"/>
    <property type="match status" value="2"/>
</dbReference>
<dbReference type="SUPFAM" id="SSF53850">
    <property type="entry name" value="Periplasmic binding protein-like II"/>
    <property type="match status" value="1"/>
</dbReference>
<organism evidence="3 4">
    <name type="scientific">Youngiibacter fragilis 232.1</name>
    <dbReference type="NCBI Taxonomy" id="994573"/>
    <lineage>
        <taxon>Bacteria</taxon>
        <taxon>Bacillati</taxon>
        <taxon>Bacillota</taxon>
        <taxon>Clostridia</taxon>
        <taxon>Eubacteriales</taxon>
        <taxon>Clostridiaceae</taxon>
        <taxon>Youngiibacter</taxon>
    </lineage>
</organism>
<keyword evidence="1" id="KW-0732">Signal</keyword>
<dbReference type="PANTHER" id="PTHR30024">
    <property type="entry name" value="ALIPHATIC SULFONATES-BINDING PROTEIN-RELATED"/>
    <property type="match status" value="1"/>
</dbReference>
<evidence type="ECO:0000256" key="1">
    <source>
        <dbReference type="SAM" id="SignalP"/>
    </source>
</evidence>
<dbReference type="RefSeq" id="WP_023385630.1">
    <property type="nucleotide sequence ID" value="NZ_AXUN02000035.1"/>
</dbReference>
<proteinExistence type="predicted"/>
<evidence type="ECO:0000313" key="4">
    <source>
        <dbReference type="Proteomes" id="UP000017747"/>
    </source>
</evidence>
<feature type="domain" description="SsuA/THI5-like" evidence="2">
    <location>
        <begin position="148"/>
        <end position="276"/>
    </location>
</feature>
<reference evidence="3 4" key="1">
    <citation type="journal article" date="2014" name="Genome Announc.">
        <title>Genome Sequence of Youngiibacter fragilis, the Type Strain of the Genus Youngiibacter.</title>
        <authorList>
            <person name="Wawrik C.B."/>
            <person name="Callaghan A.V."/>
            <person name="Stamps B.W."/>
            <person name="Wawrik B."/>
        </authorList>
    </citation>
    <scope>NUCLEOTIDE SEQUENCE [LARGE SCALE GENOMIC DNA]</scope>
    <source>
        <strain evidence="3 4">232.1</strain>
    </source>
</reference>
<dbReference type="Pfam" id="PF09084">
    <property type="entry name" value="NMT1"/>
    <property type="match status" value="1"/>
</dbReference>
<sequence length="370" mass="40158">MKRLRKFVTILLAAGLMTSVLAGCASKAPADEKKTYKLTVSGIGGSLNYIPVYIAEQEGWLKDANLEIEEIMFTNGPVQMESLSSNSWDLGFTGVGGVLSGVIGYDALVVGASNTDDGTQYVFARNDSEIVKAGSGNSEISDKIFGDAESWKGKEILCNTGTVLQYLLIKTLSGYGLKPDDVKFIAMDAPTAYSAFLAGQGDVAVLTGSSGTFNMLKDSANYTAVSSGTWADTGLMCNFVANKNSYADAEKYEAMKILLGVYFKSLDWMKANPDKAAEYMVDFSEENGIKMDAETAKVYMQADKYYTLEEAYQMITTKADNSEVTVMEKKLADVLDFFIAYGKYKAADAETFKGNADAKLMKDVYEASKK</sequence>
<dbReference type="InterPro" id="IPR015168">
    <property type="entry name" value="SsuA/THI5"/>
</dbReference>
<feature type="chain" id="PRO_5038740177" description="SsuA/THI5-like domain-containing protein" evidence="1">
    <location>
        <begin position="23"/>
        <end position="370"/>
    </location>
</feature>
<feature type="signal peptide" evidence="1">
    <location>
        <begin position="1"/>
        <end position="22"/>
    </location>
</feature>
<gene>
    <name evidence="3" type="ORF">T472_0202175</name>
</gene>
<dbReference type="STRING" id="994573.T472_0202175"/>
<dbReference type="EMBL" id="AXUN02000035">
    <property type="protein sequence ID" value="ETA82167.1"/>
    <property type="molecule type" value="Genomic_DNA"/>
</dbReference>
<keyword evidence="4" id="KW-1185">Reference proteome</keyword>
<dbReference type="PROSITE" id="PS51257">
    <property type="entry name" value="PROKAR_LIPOPROTEIN"/>
    <property type="match status" value="1"/>
</dbReference>
<accession>V7IBC5</accession>